<accession>A0A1E3Q4W9</accession>
<dbReference type="Pfam" id="PF24320">
    <property type="entry name" value="DUF7492"/>
    <property type="match status" value="1"/>
</dbReference>
<feature type="signal peptide" evidence="1">
    <location>
        <begin position="1"/>
        <end position="20"/>
    </location>
</feature>
<dbReference type="AlphaFoldDB" id="A0A1E3Q4W9"/>
<evidence type="ECO:0000313" key="4">
    <source>
        <dbReference type="Proteomes" id="UP000094385"/>
    </source>
</evidence>
<name>A0A1E3Q4W9_LIPST</name>
<evidence type="ECO:0000259" key="2">
    <source>
        <dbReference type="Pfam" id="PF24320"/>
    </source>
</evidence>
<reference evidence="3 4" key="1">
    <citation type="journal article" date="2016" name="Proc. Natl. Acad. Sci. U.S.A.">
        <title>Comparative genomics of biotechnologically important yeasts.</title>
        <authorList>
            <person name="Riley R."/>
            <person name="Haridas S."/>
            <person name="Wolfe K.H."/>
            <person name="Lopes M.R."/>
            <person name="Hittinger C.T."/>
            <person name="Goeker M."/>
            <person name="Salamov A.A."/>
            <person name="Wisecaver J.H."/>
            <person name="Long T.M."/>
            <person name="Calvey C.H."/>
            <person name="Aerts A.L."/>
            <person name="Barry K.W."/>
            <person name="Choi C."/>
            <person name="Clum A."/>
            <person name="Coughlan A.Y."/>
            <person name="Deshpande S."/>
            <person name="Douglass A.P."/>
            <person name="Hanson S.J."/>
            <person name="Klenk H.-P."/>
            <person name="LaButti K.M."/>
            <person name="Lapidus A."/>
            <person name="Lindquist E.A."/>
            <person name="Lipzen A.M."/>
            <person name="Meier-Kolthoff J.P."/>
            <person name="Ohm R.A."/>
            <person name="Otillar R.P."/>
            <person name="Pangilinan J.L."/>
            <person name="Peng Y."/>
            <person name="Rokas A."/>
            <person name="Rosa C.A."/>
            <person name="Scheuner C."/>
            <person name="Sibirny A.A."/>
            <person name="Slot J.C."/>
            <person name="Stielow J.B."/>
            <person name="Sun H."/>
            <person name="Kurtzman C.P."/>
            <person name="Blackwell M."/>
            <person name="Grigoriev I.V."/>
            <person name="Jeffries T.W."/>
        </authorList>
    </citation>
    <scope>NUCLEOTIDE SEQUENCE [LARGE SCALE GENOMIC DNA]</scope>
    <source>
        <strain evidence="3 4">NRRL Y-11557</strain>
    </source>
</reference>
<evidence type="ECO:0000256" key="1">
    <source>
        <dbReference type="SAM" id="SignalP"/>
    </source>
</evidence>
<proteinExistence type="predicted"/>
<dbReference type="EMBL" id="KV454295">
    <property type="protein sequence ID" value="ODQ72736.1"/>
    <property type="molecule type" value="Genomic_DNA"/>
</dbReference>
<organism evidence="3 4">
    <name type="scientific">Lipomyces starkeyi NRRL Y-11557</name>
    <dbReference type="NCBI Taxonomy" id="675824"/>
    <lineage>
        <taxon>Eukaryota</taxon>
        <taxon>Fungi</taxon>
        <taxon>Dikarya</taxon>
        <taxon>Ascomycota</taxon>
        <taxon>Saccharomycotina</taxon>
        <taxon>Lipomycetes</taxon>
        <taxon>Lipomycetales</taxon>
        <taxon>Lipomycetaceae</taxon>
        <taxon>Lipomyces</taxon>
    </lineage>
</organism>
<feature type="domain" description="DUF7492" evidence="2">
    <location>
        <begin position="19"/>
        <end position="217"/>
    </location>
</feature>
<dbReference type="Proteomes" id="UP000094385">
    <property type="component" value="Unassembled WGS sequence"/>
</dbReference>
<protein>
    <recommendedName>
        <fullName evidence="2">DUF7492 domain-containing protein</fullName>
    </recommendedName>
</protein>
<sequence length="218" mass="24492">MLWRIFTLLLTLGWIRSTAAHSWIDVLYATDPNGTVTSVGYIRNYQGHIDADETYHLMDPTSTTPLCMTSQQSMTYSSMYPMLTAQPGDNITALYDENGHVTVDQLPPDMQPHPGYYSWLWASTNGTQLTTVADMLNVDNLLAGPFSFDDGKCAVGNDNRYGRKAQPCVSTFYLPEDIEPGTYNIIWAWHFPKIPPCEQNAPVEFYTSCLDIQVVDSL</sequence>
<gene>
    <name evidence="3" type="ORF">LIPSTDRAFT_4109</name>
</gene>
<keyword evidence="4" id="KW-1185">Reference proteome</keyword>
<dbReference type="OrthoDB" id="64281at2759"/>
<feature type="chain" id="PRO_5009134095" description="DUF7492 domain-containing protein" evidence="1">
    <location>
        <begin position="21"/>
        <end position="218"/>
    </location>
</feature>
<evidence type="ECO:0000313" key="3">
    <source>
        <dbReference type="EMBL" id="ODQ72736.1"/>
    </source>
</evidence>
<keyword evidence="1" id="KW-0732">Signal</keyword>
<dbReference type="PANTHER" id="PTHR35559:SF1">
    <property type="entry name" value="CHITIN-BINDING TYPE-4 DOMAIN-CONTAINING PROTEIN"/>
    <property type="match status" value="1"/>
</dbReference>
<dbReference type="PANTHER" id="PTHR35559">
    <property type="entry name" value="CHITIN-BINDING TYPE-4 DOMAIN-CONTAINING PROTEIN"/>
    <property type="match status" value="1"/>
</dbReference>
<dbReference type="InterPro" id="IPR055915">
    <property type="entry name" value="DUF7492"/>
</dbReference>